<dbReference type="Pfam" id="PF00067">
    <property type="entry name" value="p450"/>
    <property type="match status" value="1"/>
</dbReference>
<evidence type="ECO:0008006" key="3">
    <source>
        <dbReference type="Google" id="ProtNLM"/>
    </source>
</evidence>
<dbReference type="InterPro" id="IPR036396">
    <property type="entry name" value="Cyt_P450_sf"/>
</dbReference>
<dbReference type="InterPro" id="IPR001128">
    <property type="entry name" value="Cyt_P450"/>
</dbReference>
<gene>
    <name evidence="1" type="ORF">CLO192961_LOCUS278520</name>
</gene>
<dbReference type="EMBL" id="CABFNS010000814">
    <property type="protein sequence ID" value="VUC30188.1"/>
    <property type="molecule type" value="Genomic_DNA"/>
</dbReference>
<dbReference type="SUPFAM" id="SSF48264">
    <property type="entry name" value="Cytochrome P450"/>
    <property type="match status" value="1"/>
</dbReference>
<evidence type="ECO:0000313" key="2">
    <source>
        <dbReference type="Proteomes" id="UP000766486"/>
    </source>
</evidence>
<comment type="caution">
    <text evidence="1">The sequence shown here is derived from an EMBL/GenBank/DDBJ whole genome shotgun (WGS) entry which is preliminary data.</text>
</comment>
<proteinExistence type="predicted"/>
<sequence length="186" mass="21308">MTPLGNVFDTTDVDEHRRKRKIISQPISKKAMRDFEPIMAEQIDIIVQQQRKSCHLLEPINITKRLEHLGDDMVGHLGFGYRLKTQTEETNHRLMWGLSFVNARVDICMQFPKLAYIDPALNILGSKIRNKYGRIFKKMIVSRTGIPKDVKYAFDADSMKGGTSLINSELWAELEAFSSSLLEVPL</sequence>
<organism evidence="1 2">
    <name type="scientific">Bionectria ochroleuca</name>
    <name type="common">Gliocladium roseum</name>
    <dbReference type="NCBI Taxonomy" id="29856"/>
    <lineage>
        <taxon>Eukaryota</taxon>
        <taxon>Fungi</taxon>
        <taxon>Dikarya</taxon>
        <taxon>Ascomycota</taxon>
        <taxon>Pezizomycotina</taxon>
        <taxon>Sordariomycetes</taxon>
        <taxon>Hypocreomycetidae</taxon>
        <taxon>Hypocreales</taxon>
        <taxon>Bionectriaceae</taxon>
        <taxon>Clonostachys</taxon>
    </lineage>
</organism>
<evidence type="ECO:0000313" key="1">
    <source>
        <dbReference type="EMBL" id="VUC30188.1"/>
    </source>
</evidence>
<dbReference type="Gene3D" id="1.10.630.10">
    <property type="entry name" value="Cytochrome P450"/>
    <property type="match status" value="1"/>
</dbReference>
<accession>A0ABY6UG56</accession>
<protein>
    <recommendedName>
        <fullName evidence="3">Cytochrome P450</fullName>
    </recommendedName>
</protein>
<keyword evidence="2" id="KW-1185">Reference proteome</keyword>
<dbReference type="Proteomes" id="UP000766486">
    <property type="component" value="Unassembled WGS sequence"/>
</dbReference>
<reference evidence="1 2" key="1">
    <citation type="submission" date="2019-06" db="EMBL/GenBank/DDBJ databases">
        <authorList>
            <person name="Broberg M."/>
        </authorList>
    </citation>
    <scope>NUCLEOTIDE SEQUENCE [LARGE SCALE GENOMIC DNA]</scope>
</reference>
<name>A0ABY6UG56_BIOOC</name>